<comment type="caution">
    <text evidence="4">The sequence shown here is derived from an EMBL/GenBank/DDBJ whole genome shotgun (WGS) entry which is preliminary data.</text>
</comment>
<proteinExistence type="predicted"/>
<gene>
    <name evidence="4" type="ORF">QUG98_04315</name>
</gene>
<dbReference type="PROSITE" id="PS50893">
    <property type="entry name" value="ABC_TRANSPORTER_2"/>
    <property type="match status" value="1"/>
</dbReference>
<dbReference type="PANTHER" id="PTHR43158:SF2">
    <property type="entry name" value="SKFA PEPTIDE EXPORT ATP-BINDING PROTEIN SKFE"/>
    <property type="match status" value="1"/>
</dbReference>
<keyword evidence="2 4" id="KW-0067">ATP-binding</keyword>
<keyword evidence="5" id="KW-1185">Reference proteome</keyword>
<organism evidence="4 5">
    <name type="scientific">Curtobacterium subtropicum</name>
    <dbReference type="NCBI Taxonomy" id="3055138"/>
    <lineage>
        <taxon>Bacteria</taxon>
        <taxon>Bacillati</taxon>
        <taxon>Actinomycetota</taxon>
        <taxon>Actinomycetes</taxon>
        <taxon>Micrococcales</taxon>
        <taxon>Microbacteriaceae</taxon>
        <taxon>Curtobacterium</taxon>
    </lineage>
</organism>
<evidence type="ECO:0000256" key="1">
    <source>
        <dbReference type="ARBA" id="ARBA00022741"/>
    </source>
</evidence>
<dbReference type="Proteomes" id="UP001235720">
    <property type="component" value="Unassembled WGS sequence"/>
</dbReference>
<evidence type="ECO:0000313" key="4">
    <source>
        <dbReference type="EMBL" id="MDM7887673.1"/>
    </source>
</evidence>
<dbReference type="SMART" id="SM00382">
    <property type="entry name" value="AAA"/>
    <property type="match status" value="1"/>
</dbReference>
<dbReference type="GO" id="GO:0005524">
    <property type="term" value="F:ATP binding"/>
    <property type="evidence" value="ECO:0007669"/>
    <property type="project" value="UniProtKB-KW"/>
</dbReference>
<evidence type="ECO:0000259" key="3">
    <source>
        <dbReference type="PROSITE" id="PS50893"/>
    </source>
</evidence>
<dbReference type="EMBL" id="JAUCMM010000002">
    <property type="protein sequence ID" value="MDM7887673.1"/>
    <property type="molecule type" value="Genomic_DNA"/>
</dbReference>
<protein>
    <submittedName>
        <fullName evidence="4">ATP-binding cassette domain-containing protein</fullName>
    </submittedName>
</protein>
<evidence type="ECO:0000256" key="2">
    <source>
        <dbReference type="ARBA" id="ARBA00022840"/>
    </source>
</evidence>
<name>A0ABT7TDM4_9MICO</name>
<keyword evidence="1" id="KW-0547">Nucleotide-binding</keyword>
<dbReference type="Gene3D" id="3.40.50.300">
    <property type="entry name" value="P-loop containing nucleotide triphosphate hydrolases"/>
    <property type="match status" value="1"/>
</dbReference>
<dbReference type="InterPro" id="IPR027417">
    <property type="entry name" value="P-loop_NTPase"/>
</dbReference>
<accession>A0ABT7TDM4</accession>
<sequence>MVDLRDVEVVVDGTTLLPRTSVAVGRGQAVVVRGRNGAGKSTLLRVVAGMRTPTSGSATVGGERISKRDATFRRRLAAMIGLPPMAPDLTIRDHVRMVSATWFSDPDEAEAVAAETIGSLDLQRLDRRFPHELSTGQLQVAALALVLARPFDVLVLDEPEQRLDQDRLAGVRDVLAGRRDAGAALVIATHSTTLADSLADHVVDLDADGSR</sequence>
<dbReference type="InterPro" id="IPR003593">
    <property type="entry name" value="AAA+_ATPase"/>
</dbReference>
<dbReference type="InterPro" id="IPR003439">
    <property type="entry name" value="ABC_transporter-like_ATP-bd"/>
</dbReference>
<feature type="domain" description="ABC transporter" evidence="3">
    <location>
        <begin position="2"/>
        <end position="211"/>
    </location>
</feature>
<dbReference type="Pfam" id="PF00005">
    <property type="entry name" value="ABC_tran"/>
    <property type="match status" value="1"/>
</dbReference>
<evidence type="ECO:0000313" key="5">
    <source>
        <dbReference type="Proteomes" id="UP001235720"/>
    </source>
</evidence>
<reference evidence="4 5" key="1">
    <citation type="submission" date="2023-06" db="EMBL/GenBank/DDBJ databases">
        <authorList>
            <person name="Feng G."/>
            <person name="Li J."/>
            <person name="Zhu H."/>
        </authorList>
    </citation>
    <scope>NUCLEOTIDE SEQUENCE [LARGE SCALE GENOMIC DNA]</scope>
    <source>
        <strain evidence="4 5">RHCJP20</strain>
    </source>
</reference>
<dbReference type="SUPFAM" id="SSF52540">
    <property type="entry name" value="P-loop containing nucleoside triphosphate hydrolases"/>
    <property type="match status" value="1"/>
</dbReference>
<dbReference type="PANTHER" id="PTHR43158">
    <property type="entry name" value="SKFA PEPTIDE EXPORT ATP-BINDING PROTEIN SKFE"/>
    <property type="match status" value="1"/>
</dbReference>
<dbReference type="RefSeq" id="WP_289469387.1">
    <property type="nucleotide sequence ID" value="NZ_JAUCMM010000002.1"/>
</dbReference>